<dbReference type="Proteomes" id="UP000002815">
    <property type="component" value="Unassembled WGS sequence"/>
</dbReference>
<keyword evidence="3" id="KW-0964">Secreted</keyword>
<feature type="domain" description="Streptococcal pilin isopeptide linkage" evidence="7">
    <location>
        <begin position="595"/>
        <end position="706"/>
    </location>
</feature>
<evidence type="ECO:0000259" key="8">
    <source>
        <dbReference type="Pfam" id="PF17802"/>
    </source>
</evidence>
<proteinExistence type="predicted"/>
<name>E8JYZ8_9STRE</name>
<dbReference type="Gene3D" id="2.60.40.10">
    <property type="entry name" value="Immunoglobulins"/>
    <property type="match status" value="1"/>
</dbReference>
<feature type="signal peptide" evidence="6">
    <location>
        <begin position="1"/>
        <end position="33"/>
    </location>
</feature>
<dbReference type="eggNOG" id="COG4932">
    <property type="taxonomic scope" value="Bacteria"/>
</dbReference>
<gene>
    <name evidence="9" type="ORF">HMPREF9423_0514</name>
</gene>
<dbReference type="Pfam" id="PF12892">
    <property type="entry name" value="FctA"/>
    <property type="match status" value="4"/>
</dbReference>
<feature type="non-terminal residue" evidence="9">
    <location>
        <position position="943"/>
    </location>
</feature>
<feature type="domain" description="Streptococcal pilin isopeptide linkage" evidence="7">
    <location>
        <begin position="833"/>
        <end position="943"/>
    </location>
</feature>
<dbReference type="Pfam" id="PF17802">
    <property type="entry name" value="SpaA"/>
    <property type="match status" value="1"/>
</dbReference>
<evidence type="ECO:0000256" key="6">
    <source>
        <dbReference type="SAM" id="SignalP"/>
    </source>
</evidence>
<feature type="domain" description="SpaA-like prealbumin fold" evidence="8">
    <location>
        <begin position="383"/>
        <end position="469"/>
    </location>
</feature>
<evidence type="ECO:0000256" key="1">
    <source>
        <dbReference type="ARBA" id="ARBA00004191"/>
    </source>
</evidence>
<evidence type="ECO:0000256" key="5">
    <source>
        <dbReference type="ARBA" id="ARBA00023088"/>
    </source>
</evidence>
<dbReference type="NCBIfam" id="TIGR03786">
    <property type="entry name" value="strep_pil_rpt"/>
    <property type="match status" value="4"/>
</dbReference>
<sequence>MVKKLKKKPFLIFFVSVLTFLSALFLSTNVAYADGKELTGVVTDISVLNMSDSKLEPNADGTYQIITNRSNQFFVQFDLKQYDGKLANGDYFDVDIPTPVTVYNGTTELFDKETKVNIGTVVVTANGDNQGGKARVTLKNLDEFQAKTGGDIVKGVKGNYAITFLFKSDQTATPLTFENKGVGKTITHTFTSKTVDSKQEGFENYAKVGNDVVSKEWTSAKLAAIGSVGKGDVYSPWRIRVNTGRQDYGKNLVLNDFLPNTAEFAPIQYIPESLVVYSSATLNDGTSQVPSDAKKMVEGTDYTVAWNENYTQFNLIFADGSKAYWVEYHTTTPGDGRKVQNVIQLTKADGTALTQRSNRTNLDFKAERVSLVKGQIEASTAFKIKINKTNAFTLVPVAGAVYTVKSEDGTISTELTTNEKGVAISDEFDQKYVGKTFIIKEKTAPAGYTLDEKEYKVTLGAEGSKINLQDEPIAADFSITAKKVIAGNRPVALKDGEFKFDLYNANNLTTPIASTTNKADGSITFEGLKAKGPGTYNYVIKENTETKVPGITFDENSYEVTVVVKAEGGTLKAEVTTQTPTLTNTYEPSPARATFKATKELVGKELANEQFEFELSEGGNVIATSSNGKTVNGVEAATSEVVFSVLYTEAGEHEYTITEKAGEAEGVTYSKESYTVHVKVVDNGEGKLVATVTEADEARKFTNTYKATPAEAVIKATKELVGKELAKEQFEFELSEGGNVIATSSNGKEVEGVEVATNEVAFKLSYTEAGEHEYVLTEKAGSVAGVEYSTESHTIHVSVADNGEGKLVATVKEADSTRKFTNKYKVSPTEAVIKATKELVGKELAKEQFEFELSEGGKVIATSSNGKEVEGVEVATNEVAFKLSYTEAGNHEYVLTEKAGSEEGIEYSKESYTIHVSVVDNGEGKLVATVKEADSTRKFTNTY</sequence>
<feature type="domain" description="Streptococcal pilin isopeptide linkage" evidence="7">
    <location>
        <begin position="714"/>
        <end position="825"/>
    </location>
</feature>
<dbReference type="AlphaFoldDB" id="E8JYZ8"/>
<dbReference type="InterPro" id="IPR008966">
    <property type="entry name" value="Adhesion_dom_sf"/>
</dbReference>
<dbReference type="InterPro" id="IPR013783">
    <property type="entry name" value="Ig-like_fold"/>
</dbReference>
<feature type="domain" description="Streptococcal pilin isopeptide linkage" evidence="7">
    <location>
        <begin position="479"/>
        <end position="587"/>
    </location>
</feature>
<evidence type="ECO:0000256" key="2">
    <source>
        <dbReference type="ARBA" id="ARBA00022512"/>
    </source>
</evidence>
<feature type="chain" id="PRO_5003226094" evidence="6">
    <location>
        <begin position="34"/>
        <end position="943"/>
    </location>
</feature>
<accession>E8JYZ8</accession>
<comment type="subcellular location">
    <subcellularLocation>
        <location evidence="1">Secreted</location>
        <location evidence="1">Cell wall</location>
    </subcellularLocation>
</comment>
<evidence type="ECO:0000259" key="7">
    <source>
        <dbReference type="Pfam" id="PF12892"/>
    </source>
</evidence>
<dbReference type="GO" id="GO:0007155">
    <property type="term" value="P:cell adhesion"/>
    <property type="evidence" value="ECO:0007669"/>
    <property type="project" value="InterPro"/>
</dbReference>
<evidence type="ECO:0000256" key="4">
    <source>
        <dbReference type="ARBA" id="ARBA00022729"/>
    </source>
</evidence>
<dbReference type="EMBL" id="AEVD01000004">
    <property type="protein sequence ID" value="EFX37530.1"/>
    <property type="molecule type" value="Genomic_DNA"/>
</dbReference>
<organism evidence="9 10">
    <name type="scientific">Streptococcus infantis ATCC 700779</name>
    <dbReference type="NCBI Taxonomy" id="889204"/>
    <lineage>
        <taxon>Bacteria</taxon>
        <taxon>Bacillati</taxon>
        <taxon>Bacillota</taxon>
        <taxon>Bacilli</taxon>
        <taxon>Lactobacillales</taxon>
        <taxon>Streptococcaceae</taxon>
        <taxon>Streptococcus</taxon>
    </lineage>
</organism>
<evidence type="ECO:0000313" key="9">
    <source>
        <dbReference type="EMBL" id="EFX37530.1"/>
    </source>
</evidence>
<dbReference type="Gene3D" id="2.60.40.3050">
    <property type="match status" value="4"/>
</dbReference>
<dbReference type="Gene3D" id="2.60.40.740">
    <property type="match status" value="1"/>
</dbReference>
<keyword evidence="2" id="KW-0134">Cell wall</keyword>
<reference evidence="9 10" key="1">
    <citation type="submission" date="2010-12" db="EMBL/GenBank/DDBJ databases">
        <authorList>
            <person name="Muzny D."/>
            <person name="Qin X."/>
            <person name="Deng J."/>
            <person name="Jiang H."/>
            <person name="Liu Y."/>
            <person name="Qu J."/>
            <person name="Song X.-Z."/>
            <person name="Zhang L."/>
            <person name="Thornton R."/>
            <person name="Coyle M."/>
            <person name="Francisco L."/>
            <person name="Jackson L."/>
            <person name="Javaid M."/>
            <person name="Korchina V."/>
            <person name="Kovar C."/>
            <person name="Mata R."/>
            <person name="Mathew T."/>
            <person name="Ngo R."/>
            <person name="Nguyen L."/>
            <person name="Nguyen N."/>
            <person name="Okwuonu G."/>
            <person name="Ongeri F."/>
            <person name="Pham C."/>
            <person name="Simmons D."/>
            <person name="Wilczek-Boney K."/>
            <person name="Hale W."/>
            <person name="Jakkamsetti A."/>
            <person name="Pham P."/>
            <person name="Ruth R."/>
            <person name="San Lucas F."/>
            <person name="Warren J."/>
            <person name="Zhang J."/>
            <person name="Zhao Z."/>
            <person name="Zhou C."/>
            <person name="Zhu D."/>
            <person name="Lee S."/>
            <person name="Bess C."/>
            <person name="Blankenburg K."/>
            <person name="Forbes L."/>
            <person name="Fu Q."/>
            <person name="Gubbala S."/>
            <person name="Hirani K."/>
            <person name="Jayaseelan J.C."/>
            <person name="Lara F."/>
            <person name="Munidasa M."/>
            <person name="Palculict T."/>
            <person name="Patil S."/>
            <person name="Pu L.-L."/>
            <person name="Saada N."/>
            <person name="Tang L."/>
            <person name="Weissenberger G."/>
            <person name="Zhu Y."/>
            <person name="Hemphill L."/>
            <person name="Shang Y."/>
            <person name="Youmans B."/>
            <person name="Ayvaz T."/>
            <person name="Ross M."/>
            <person name="Santibanez J."/>
            <person name="Aqrawi P."/>
            <person name="Gross S."/>
            <person name="Joshi V."/>
            <person name="Fowler G."/>
            <person name="Nazareth L."/>
            <person name="Reid J."/>
            <person name="Worley K."/>
            <person name="Petrosino J."/>
            <person name="Highlander S."/>
            <person name="Gibbs R."/>
        </authorList>
    </citation>
    <scope>NUCLEOTIDE SEQUENCE [LARGE SCALE GENOMIC DNA]</scope>
    <source>
        <strain evidence="9 10">ATCC 700779</strain>
    </source>
</reference>
<dbReference type="InterPro" id="IPR041033">
    <property type="entry name" value="SpaA_PFL_dom_1"/>
</dbReference>
<dbReference type="SUPFAM" id="SSF49401">
    <property type="entry name" value="Bacterial adhesins"/>
    <property type="match status" value="1"/>
</dbReference>
<dbReference type="InterPro" id="IPR038174">
    <property type="entry name" value="Strep_pil_link_sf"/>
</dbReference>
<keyword evidence="10" id="KW-1185">Reference proteome</keyword>
<keyword evidence="5" id="KW-0572">Peptidoglycan-anchor</keyword>
<dbReference type="HOGENOM" id="CLU_311607_0_0_9"/>
<evidence type="ECO:0000313" key="10">
    <source>
        <dbReference type="Proteomes" id="UP000002815"/>
    </source>
</evidence>
<dbReference type="Gene3D" id="2.60.40.1280">
    <property type="match status" value="1"/>
</dbReference>
<evidence type="ECO:0000256" key="3">
    <source>
        <dbReference type="ARBA" id="ARBA00022525"/>
    </source>
</evidence>
<dbReference type="RefSeq" id="WP_006148207.1">
    <property type="nucleotide sequence ID" value="NZ_GL732439.1"/>
</dbReference>
<dbReference type="GeneID" id="29746799"/>
<dbReference type="InterPro" id="IPR022464">
    <property type="entry name" value="Strep_pil_isopept_link"/>
</dbReference>
<protein>
    <submittedName>
        <fullName evidence="9">Pilin isopeptide linkage domain protein</fullName>
    </submittedName>
</protein>
<keyword evidence="4 6" id="KW-0732">Signal</keyword>
<dbReference type="InterPro" id="IPR011252">
    <property type="entry name" value="Fibrogen-bd_dom1"/>
</dbReference>
<comment type="caution">
    <text evidence="9">The sequence shown here is derived from an EMBL/GenBank/DDBJ whole genome shotgun (WGS) entry which is preliminary data.</text>
</comment>